<dbReference type="EMBL" id="JAAIVB010000041">
    <property type="protein sequence ID" value="NEX61946.1"/>
    <property type="molecule type" value="Genomic_DNA"/>
</dbReference>
<feature type="signal peptide" evidence="3">
    <location>
        <begin position="1"/>
        <end position="24"/>
    </location>
</feature>
<comment type="caution">
    <text evidence="5">The sequence shown here is derived from an EMBL/GenBank/DDBJ whole genome shotgun (WGS) entry which is preliminary data.</text>
</comment>
<organism evidence="5 6">
    <name type="scientific">Noviherbaspirillum galbum</name>
    <dbReference type="NCBI Taxonomy" id="2709383"/>
    <lineage>
        <taxon>Bacteria</taxon>
        <taxon>Pseudomonadati</taxon>
        <taxon>Pseudomonadota</taxon>
        <taxon>Betaproteobacteria</taxon>
        <taxon>Burkholderiales</taxon>
        <taxon>Oxalobacteraceae</taxon>
        <taxon>Noviherbaspirillum</taxon>
    </lineage>
</organism>
<dbReference type="AlphaFoldDB" id="A0A6B3SSY6"/>
<keyword evidence="2 3" id="KW-0732">Signal</keyword>
<dbReference type="Pfam" id="PF13458">
    <property type="entry name" value="Peripla_BP_6"/>
    <property type="match status" value="1"/>
</dbReference>
<reference evidence="5 6" key="1">
    <citation type="submission" date="2020-02" db="EMBL/GenBank/DDBJ databases">
        <authorList>
            <person name="Kim M.K."/>
        </authorList>
    </citation>
    <scope>NUCLEOTIDE SEQUENCE [LARGE SCALE GENOMIC DNA]</scope>
    <source>
        <strain evidence="5 6">17J57-3</strain>
    </source>
</reference>
<evidence type="ECO:0000256" key="1">
    <source>
        <dbReference type="ARBA" id="ARBA00010062"/>
    </source>
</evidence>
<dbReference type="Gene3D" id="3.40.50.2300">
    <property type="match status" value="2"/>
</dbReference>
<keyword evidence="6" id="KW-1185">Reference proteome</keyword>
<dbReference type="PANTHER" id="PTHR47235">
    <property type="entry name" value="BLR6548 PROTEIN"/>
    <property type="match status" value="1"/>
</dbReference>
<sequence length="374" mass="39804">MIPRLASTLLLACLASLPFLPQQAQGAGNVITIGQAIDLSGPNAALGRDYVAGIKTCFDAVNAAGGINGKRIQYIVQDDHGDAERSAKAVGSLIERDQADFLVGGVGDDTLRAVLESAAFKRSGHMLFAPLAANDYPAGTRALFWRPTFRQELSHVFAHFSRLGASGVGLVMQDTPASADSMRALNGVIAEHKGMIRASVRLAADGSNAAVEARKLAVAKPDFIVVVADTIGTALFLKEFRKVDAQTFVAGTSLINLETLRELAGAKAVEWTVFSQVVPNPAAGNSMIQMEHLKMMRKYRDEAVSSLTLEGYAAAKVLVRIIQQARGGRQALHETLAQPTEIELGGLAAATGTNRTRLSSYLDIALFKKGVLMF</sequence>
<proteinExistence type="inferred from homology"/>
<dbReference type="PANTHER" id="PTHR47235:SF1">
    <property type="entry name" value="BLR6548 PROTEIN"/>
    <property type="match status" value="1"/>
</dbReference>
<evidence type="ECO:0000313" key="5">
    <source>
        <dbReference type="EMBL" id="NEX61946.1"/>
    </source>
</evidence>
<evidence type="ECO:0000256" key="3">
    <source>
        <dbReference type="SAM" id="SignalP"/>
    </source>
</evidence>
<name>A0A6B3SSY6_9BURK</name>
<protein>
    <submittedName>
        <fullName evidence="5">ABC transporter substrate-binding protein</fullName>
    </submittedName>
</protein>
<evidence type="ECO:0000313" key="6">
    <source>
        <dbReference type="Proteomes" id="UP000482155"/>
    </source>
</evidence>
<dbReference type="Proteomes" id="UP000482155">
    <property type="component" value="Unassembled WGS sequence"/>
</dbReference>
<evidence type="ECO:0000259" key="4">
    <source>
        <dbReference type="Pfam" id="PF13458"/>
    </source>
</evidence>
<feature type="chain" id="PRO_5025574761" evidence="3">
    <location>
        <begin position="25"/>
        <end position="374"/>
    </location>
</feature>
<dbReference type="RefSeq" id="WP_163963671.1">
    <property type="nucleotide sequence ID" value="NZ_JAAIVB010000041.1"/>
</dbReference>
<gene>
    <name evidence="5" type="ORF">G3574_12735</name>
</gene>
<dbReference type="SUPFAM" id="SSF53822">
    <property type="entry name" value="Periplasmic binding protein-like I"/>
    <property type="match status" value="1"/>
</dbReference>
<dbReference type="InterPro" id="IPR028081">
    <property type="entry name" value="Leu-bd"/>
</dbReference>
<comment type="similarity">
    <text evidence="1">Belongs to the leucine-binding protein family.</text>
</comment>
<evidence type="ECO:0000256" key="2">
    <source>
        <dbReference type="ARBA" id="ARBA00022729"/>
    </source>
</evidence>
<dbReference type="InterPro" id="IPR028082">
    <property type="entry name" value="Peripla_BP_I"/>
</dbReference>
<feature type="domain" description="Leucine-binding protein" evidence="4">
    <location>
        <begin position="31"/>
        <end position="343"/>
    </location>
</feature>
<accession>A0A6B3SSY6</accession>